<dbReference type="InterPro" id="IPR031649">
    <property type="entry name" value="GPHH_dom"/>
</dbReference>
<keyword evidence="24" id="KW-1185">Reference proteome</keyword>
<dbReference type="GO" id="GO:0098703">
    <property type="term" value="P:calcium ion import across plasma membrane"/>
    <property type="evidence" value="ECO:0007669"/>
    <property type="project" value="TreeGrafter"/>
</dbReference>
<dbReference type="GeneTree" id="ENSGT00940000169312"/>
<dbReference type="PANTHER" id="PTHR45628">
    <property type="entry name" value="VOLTAGE-DEPENDENT CALCIUM CHANNEL TYPE A SUBUNIT ALPHA-1"/>
    <property type="match status" value="1"/>
</dbReference>
<dbReference type="Pfam" id="PF00520">
    <property type="entry name" value="Ion_trans"/>
    <property type="match status" value="4"/>
</dbReference>
<evidence type="ECO:0000256" key="10">
    <source>
        <dbReference type="ARBA" id="ARBA00022989"/>
    </source>
</evidence>
<keyword evidence="6 15" id="KW-0479">Metal-binding</keyword>
<dbReference type="InterPro" id="IPR005821">
    <property type="entry name" value="Ion_trans_dom"/>
</dbReference>
<comment type="similarity">
    <text evidence="16">Belongs to the calcium channel alpha-1 subunit (TC 1.A.1.11) family.</text>
</comment>
<feature type="transmembrane region" description="Helical" evidence="19">
    <location>
        <begin position="131"/>
        <end position="153"/>
    </location>
</feature>
<dbReference type="FunFam" id="1.20.120.350:FF:000006">
    <property type="entry name" value="Voltage-dependent L-type calcium channel subunit alpha"/>
    <property type="match status" value="1"/>
</dbReference>
<feature type="transmembrane region" description="Helical" evidence="19">
    <location>
        <begin position="514"/>
        <end position="535"/>
    </location>
</feature>
<feature type="transmembrane region" description="Helical" evidence="19">
    <location>
        <begin position="1298"/>
        <end position="1321"/>
    </location>
</feature>
<feature type="transmembrane region" description="Helical" evidence="19">
    <location>
        <begin position="1191"/>
        <end position="1217"/>
    </location>
</feature>
<feature type="domain" description="Ion transport" evidence="20">
    <location>
        <begin position="948"/>
        <end position="1224"/>
    </location>
</feature>
<evidence type="ECO:0000256" key="8">
    <source>
        <dbReference type="ARBA" id="ARBA00022837"/>
    </source>
</evidence>
<evidence type="ECO:0000256" key="11">
    <source>
        <dbReference type="ARBA" id="ARBA00023065"/>
    </source>
</evidence>
<dbReference type="Proteomes" id="UP000007875">
    <property type="component" value="Unassembled WGS sequence"/>
</dbReference>
<feature type="binding site" evidence="15">
    <location>
        <position position="227"/>
    </location>
    <ligand>
        <name>Ca(2+)</name>
        <dbReference type="ChEBI" id="CHEBI:29108"/>
    </ligand>
</feature>
<evidence type="ECO:0000313" key="24">
    <source>
        <dbReference type="Proteomes" id="UP000007875"/>
    </source>
</evidence>
<evidence type="ECO:0000256" key="7">
    <source>
        <dbReference type="ARBA" id="ARBA00022737"/>
    </source>
</evidence>
<dbReference type="Gene3D" id="1.10.238.10">
    <property type="entry name" value="EF-hand"/>
    <property type="match status" value="1"/>
</dbReference>
<dbReference type="InterPro" id="IPR014873">
    <property type="entry name" value="VDCC_a1su_IQ"/>
</dbReference>
<evidence type="ECO:0000256" key="13">
    <source>
        <dbReference type="ARBA" id="ARBA00023180"/>
    </source>
</evidence>
<dbReference type="Gene3D" id="6.10.250.2500">
    <property type="match status" value="1"/>
</dbReference>
<keyword evidence="10 19" id="KW-1133">Transmembrane helix</keyword>
<dbReference type="Pfam" id="PF16905">
    <property type="entry name" value="GPHH"/>
    <property type="match status" value="1"/>
</dbReference>
<feature type="transmembrane region" description="Helical" evidence="19">
    <location>
        <begin position="37"/>
        <end position="59"/>
    </location>
</feature>
<feature type="region of interest" description="Disordered" evidence="18">
    <location>
        <begin position="855"/>
        <end position="887"/>
    </location>
</feature>
<dbReference type="InterPro" id="IPR027359">
    <property type="entry name" value="Volt_channel_dom_sf"/>
</dbReference>
<dbReference type="Gene3D" id="1.10.287.70">
    <property type="match status" value="4"/>
</dbReference>
<feature type="transmembrane region" description="Helical" evidence="19">
    <location>
        <begin position="486"/>
        <end position="507"/>
    </location>
</feature>
<evidence type="ECO:0000256" key="4">
    <source>
        <dbReference type="ARBA" id="ARBA00022673"/>
    </source>
</evidence>
<keyword evidence="3 16" id="KW-0109">Calcium transport</keyword>
<dbReference type="STRING" id="51511.ENSCSAVP00000008435"/>
<accession>H2YSX5</accession>
<evidence type="ECO:0000256" key="14">
    <source>
        <dbReference type="ARBA" id="ARBA00023303"/>
    </source>
</evidence>
<keyword evidence="12 19" id="KW-0472">Membrane</keyword>
<evidence type="ECO:0000256" key="2">
    <source>
        <dbReference type="ARBA" id="ARBA00022448"/>
    </source>
</evidence>
<feature type="coiled-coil region" evidence="17">
    <location>
        <begin position="619"/>
        <end position="650"/>
    </location>
</feature>
<evidence type="ECO:0000256" key="17">
    <source>
        <dbReference type="SAM" id="Coils"/>
    </source>
</evidence>
<dbReference type="SUPFAM" id="SSF81324">
    <property type="entry name" value="Voltage-gated potassium channels"/>
    <property type="match status" value="4"/>
</dbReference>
<evidence type="ECO:0000256" key="19">
    <source>
        <dbReference type="SAM" id="Phobius"/>
    </source>
</evidence>
<dbReference type="eggNOG" id="KOG2301">
    <property type="taxonomic scope" value="Eukaryota"/>
</dbReference>
<keyword evidence="8 15" id="KW-0106">Calcium</keyword>
<keyword evidence="13" id="KW-0325">Glycoprotein</keyword>
<evidence type="ECO:0000256" key="6">
    <source>
        <dbReference type="ARBA" id="ARBA00022723"/>
    </source>
</evidence>
<feature type="transmembrane region" description="Helical" evidence="19">
    <location>
        <begin position="1022"/>
        <end position="1045"/>
    </location>
</feature>
<dbReference type="FunFam" id="1.20.120.350:FF:000120">
    <property type="entry name" value="Voltage-dependent L-type calcium channel subunit alpha"/>
    <property type="match status" value="1"/>
</dbReference>
<dbReference type="FunCoup" id="H2YSX5">
    <property type="interactions" value="3"/>
</dbReference>
<keyword evidence="17" id="KW-0175">Coiled coil</keyword>
<dbReference type="PANTHER" id="PTHR45628:SF1">
    <property type="entry name" value="VOLTAGE-DEPENDENT CALCIUM CHANNEL TYPE D SUBUNIT ALPHA-1"/>
    <property type="match status" value="1"/>
</dbReference>
<dbReference type="Pfam" id="PF08763">
    <property type="entry name" value="Ca_chan_IQ"/>
    <property type="match status" value="1"/>
</dbReference>
<feature type="transmembrane region" description="Helical" evidence="19">
    <location>
        <begin position="387"/>
        <end position="404"/>
    </location>
</feature>
<dbReference type="GO" id="GO:0005891">
    <property type="term" value="C:voltage-gated calcium channel complex"/>
    <property type="evidence" value="ECO:0007669"/>
    <property type="project" value="InterPro"/>
</dbReference>
<evidence type="ECO:0000256" key="3">
    <source>
        <dbReference type="ARBA" id="ARBA00022568"/>
    </source>
</evidence>
<dbReference type="InterPro" id="IPR002077">
    <property type="entry name" value="VDCCAlpha1"/>
</dbReference>
<evidence type="ECO:0000256" key="16">
    <source>
        <dbReference type="RuleBase" id="RU003808"/>
    </source>
</evidence>
<evidence type="ECO:0000256" key="15">
    <source>
        <dbReference type="PIRSR" id="PIRSR602077-1"/>
    </source>
</evidence>
<dbReference type="InParanoid" id="H2YSX5"/>
<evidence type="ECO:0000313" key="23">
    <source>
        <dbReference type="Ensembl" id="ENSCSAVP00000008435.1"/>
    </source>
</evidence>
<keyword evidence="4 16" id="KW-0107">Calcium channel</keyword>
<evidence type="ECO:0000256" key="18">
    <source>
        <dbReference type="SAM" id="MobiDB-lite"/>
    </source>
</evidence>
<keyword evidence="9 16" id="KW-0851">Voltage-gated channel</keyword>
<feature type="domain" description="Ion transport" evidence="20">
    <location>
        <begin position="1267"/>
        <end position="1522"/>
    </location>
</feature>
<dbReference type="InterPro" id="IPR005446">
    <property type="entry name" value="VDCC_L_a1su"/>
</dbReference>
<evidence type="ECO:0000256" key="5">
    <source>
        <dbReference type="ARBA" id="ARBA00022692"/>
    </source>
</evidence>
<dbReference type="Gene3D" id="1.20.120.350">
    <property type="entry name" value="Voltage-gated potassium channels. Chain C"/>
    <property type="match status" value="4"/>
</dbReference>
<keyword evidence="11" id="KW-0406">Ion transport</keyword>
<feature type="transmembrane region" description="Helical" evidence="19">
    <location>
        <begin position="590"/>
        <end position="616"/>
    </location>
</feature>
<feature type="transmembrane region" description="Helical" evidence="19">
    <location>
        <begin position="213"/>
        <end position="234"/>
    </location>
</feature>
<reference evidence="24" key="1">
    <citation type="submission" date="2003-08" db="EMBL/GenBank/DDBJ databases">
        <authorList>
            <person name="Birren B."/>
            <person name="Nusbaum C."/>
            <person name="Abebe A."/>
            <person name="Abouelleil A."/>
            <person name="Adekoya E."/>
            <person name="Ait-zahra M."/>
            <person name="Allen N."/>
            <person name="Allen T."/>
            <person name="An P."/>
            <person name="Anderson M."/>
            <person name="Anderson S."/>
            <person name="Arachchi H."/>
            <person name="Armbruster J."/>
            <person name="Bachantsang P."/>
            <person name="Baldwin J."/>
            <person name="Barry A."/>
            <person name="Bayul T."/>
            <person name="Blitshsteyn B."/>
            <person name="Bloom T."/>
            <person name="Blye J."/>
            <person name="Boguslavskiy L."/>
            <person name="Borowsky M."/>
            <person name="Boukhgalter B."/>
            <person name="Brunache A."/>
            <person name="Butler J."/>
            <person name="Calixte N."/>
            <person name="Calvo S."/>
            <person name="Camarata J."/>
            <person name="Campo K."/>
            <person name="Chang J."/>
            <person name="Cheshatsang Y."/>
            <person name="Citroen M."/>
            <person name="Collymore A."/>
            <person name="Considine T."/>
            <person name="Cook A."/>
            <person name="Cooke P."/>
            <person name="Corum B."/>
            <person name="Cuomo C."/>
            <person name="David R."/>
            <person name="Dawoe T."/>
            <person name="Degray S."/>
            <person name="Dodge S."/>
            <person name="Dooley K."/>
            <person name="Dorje P."/>
            <person name="Dorjee K."/>
            <person name="Dorris L."/>
            <person name="Duffey N."/>
            <person name="Dupes A."/>
            <person name="Elkins T."/>
            <person name="Engels R."/>
            <person name="Erickson J."/>
            <person name="Farina A."/>
            <person name="Faro S."/>
            <person name="Ferreira P."/>
            <person name="Fischer H."/>
            <person name="Fitzgerald M."/>
            <person name="Foley K."/>
            <person name="Gage D."/>
            <person name="Galagan J."/>
            <person name="Gearin G."/>
            <person name="Gnerre S."/>
            <person name="Gnirke A."/>
            <person name="Goyette A."/>
            <person name="Graham J."/>
            <person name="Grandbois E."/>
            <person name="Gyaltsen K."/>
            <person name="Hafez N."/>
            <person name="Hagopian D."/>
            <person name="Hagos B."/>
            <person name="Hall J."/>
            <person name="Hatcher B."/>
            <person name="Heller A."/>
            <person name="Higgins H."/>
            <person name="Honan T."/>
            <person name="Horn A."/>
            <person name="Houde N."/>
            <person name="Hughes L."/>
            <person name="Hulme W."/>
            <person name="Husby E."/>
            <person name="Iliev I."/>
            <person name="Jaffe D."/>
            <person name="Jones C."/>
            <person name="Kamal M."/>
            <person name="Kamat A."/>
            <person name="Kamvysselis M."/>
            <person name="Karlsson E."/>
            <person name="Kells C."/>
            <person name="Kieu A."/>
            <person name="Kisner P."/>
            <person name="Kodira C."/>
            <person name="Kulbokas E."/>
            <person name="Labutti K."/>
            <person name="Lama D."/>
            <person name="Landers T."/>
            <person name="Leger J."/>
            <person name="Levine S."/>
            <person name="Lewis D."/>
            <person name="Lewis T."/>
            <person name="Lindblad-toh K."/>
            <person name="Liu X."/>
            <person name="Lokyitsang T."/>
            <person name="Lokyitsang Y."/>
            <person name="Lucien O."/>
            <person name="Lui A."/>
            <person name="Ma L.J."/>
            <person name="Mabbitt R."/>
            <person name="Macdonald J."/>
            <person name="Maclean C."/>
            <person name="Major J."/>
            <person name="Manning J."/>
            <person name="Marabella R."/>
            <person name="Maru K."/>
            <person name="Matthews C."/>
            <person name="Mauceli E."/>
            <person name="Mccarthy M."/>
            <person name="Mcdonough S."/>
            <person name="Mcghee T."/>
            <person name="Meldrim J."/>
            <person name="Meneus L."/>
            <person name="Mesirov J."/>
            <person name="Mihalev A."/>
            <person name="Mihova T."/>
            <person name="Mikkelsen T."/>
            <person name="Mlenga V."/>
            <person name="Moru K."/>
            <person name="Mozes J."/>
            <person name="Mulrain L."/>
            <person name="Munson G."/>
            <person name="Naylor J."/>
            <person name="Newes C."/>
            <person name="Nguyen C."/>
            <person name="Nguyen N."/>
            <person name="Nguyen T."/>
            <person name="Nicol R."/>
            <person name="Nielsen C."/>
            <person name="Nizzari M."/>
            <person name="Norbu C."/>
            <person name="Norbu N."/>
            <person name="O'donnell P."/>
            <person name="Okoawo O."/>
            <person name="O'leary S."/>
            <person name="Omotosho B."/>
            <person name="O'neill K."/>
            <person name="Osman S."/>
            <person name="Parker S."/>
            <person name="Perrin D."/>
            <person name="Phunkhang P."/>
            <person name="Piqani B."/>
            <person name="Purcell S."/>
            <person name="Rachupka T."/>
            <person name="Ramasamy U."/>
            <person name="Rameau R."/>
            <person name="Ray V."/>
            <person name="Raymond C."/>
            <person name="Retta R."/>
            <person name="Richardson S."/>
            <person name="Rise C."/>
            <person name="Rodriguez J."/>
            <person name="Rogers J."/>
            <person name="Rogov P."/>
            <person name="Rutman M."/>
            <person name="Schupbach R."/>
            <person name="Seaman C."/>
            <person name="Settipalli S."/>
            <person name="Sharpe T."/>
            <person name="Sheridan J."/>
            <person name="Sherpa N."/>
            <person name="Shi J."/>
            <person name="Smirnov S."/>
            <person name="Smith C."/>
            <person name="Sougnez C."/>
            <person name="Spencer B."/>
            <person name="Stalker J."/>
            <person name="Stange-thomann N."/>
            <person name="Stavropoulos S."/>
            <person name="Stetson K."/>
            <person name="Stone C."/>
            <person name="Stone S."/>
            <person name="Stubbs M."/>
            <person name="Talamas J."/>
            <person name="Tchuinga P."/>
            <person name="Tenzing P."/>
            <person name="Tesfaye S."/>
            <person name="Theodore J."/>
            <person name="Thoulutsang Y."/>
            <person name="Topham K."/>
            <person name="Towey S."/>
            <person name="Tsamla T."/>
            <person name="Tsomo N."/>
            <person name="Vallee D."/>
            <person name="Vassiliev H."/>
            <person name="Venkataraman V."/>
            <person name="Vinson J."/>
            <person name="Vo A."/>
            <person name="Wade C."/>
            <person name="Wang S."/>
            <person name="Wangchuk T."/>
            <person name="Wangdi T."/>
            <person name="Whittaker C."/>
            <person name="Wilkinson J."/>
            <person name="Wu Y."/>
            <person name="Wyman D."/>
            <person name="Yadav S."/>
            <person name="Yang S."/>
            <person name="Yang X."/>
            <person name="Yeager S."/>
            <person name="Yee E."/>
            <person name="Young G."/>
            <person name="Zainoun J."/>
            <person name="Zembeck L."/>
            <person name="Zimmer A."/>
            <person name="Zody M."/>
            <person name="Lander E."/>
        </authorList>
    </citation>
    <scope>NUCLEOTIDE SEQUENCE [LARGE SCALE GENOMIC DNA]</scope>
</reference>
<dbReference type="GO" id="GO:0008331">
    <property type="term" value="F:high voltage-gated calcium channel activity"/>
    <property type="evidence" value="ECO:0007669"/>
    <property type="project" value="TreeGrafter"/>
</dbReference>
<keyword evidence="2" id="KW-0813">Transport</keyword>
<feature type="transmembrane region" description="Helical" evidence="19">
    <location>
        <begin position="555"/>
        <end position="578"/>
    </location>
</feature>
<dbReference type="OMA" id="QFMASAI"/>
<feature type="transmembrane region" description="Helical" evidence="19">
    <location>
        <begin position="424"/>
        <end position="448"/>
    </location>
</feature>
<dbReference type="InterPro" id="IPR050599">
    <property type="entry name" value="VDCC_alpha-1_subunit"/>
</dbReference>
<dbReference type="FunFam" id="1.20.120.350:FF:000009">
    <property type="entry name" value="Voltage-dependent T-type calcium channel subunit alpha"/>
    <property type="match status" value="1"/>
</dbReference>
<evidence type="ECO:0000256" key="9">
    <source>
        <dbReference type="ARBA" id="ARBA00022882"/>
    </source>
</evidence>
<feature type="binding site" evidence="15">
    <location>
        <position position="1163"/>
    </location>
    <ligand>
        <name>Ca(2+)</name>
        <dbReference type="ChEBI" id="CHEBI:29108"/>
    </ligand>
</feature>
<feature type="transmembrane region" description="Helical" evidence="19">
    <location>
        <begin position="6"/>
        <end position="25"/>
    </location>
</feature>
<feature type="domain" description="Ion transport" evidence="20">
    <location>
        <begin position="386"/>
        <end position="623"/>
    </location>
</feature>
<evidence type="ECO:0000259" key="21">
    <source>
        <dbReference type="Pfam" id="PF08763"/>
    </source>
</evidence>
<proteinExistence type="inferred from homology"/>
<feature type="domain" description="Voltage-dependent L-type calcium channel IQ-associated" evidence="22">
    <location>
        <begin position="1532"/>
        <end position="1585"/>
    </location>
</feature>
<evidence type="ECO:0000256" key="1">
    <source>
        <dbReference type="ARBA" id="ARBA00004141"/>
    </source>
</evidence>
<reference evidence="23" key="2">
    <citation type="submission" date="2025-08" db="UniProtKB">
        <authorList>
            <consortium name="Ensembl"/>
        </authorList>
    </citation>
    <scope>IDENTIFICATION</scope>
</reference>
<organism evidence="23 24">
    <name type="scientific">Ciona savignyi</name>
    <name type="common">Pacific transparent sea squirt</name>
    <dbReference type="NCBI Taxonomy" id="51511"/>
    <lineage>
        <taxon>Eukaryota</taxon>
        <taxon>Metazoa</taxon>
        <taxon>Chordata</taxon>
        <taxon>Tunicata</taxon>
        <taxon>Ascidiacea</taxon>
        <taxon>Phlebobranchia</taxon>
        <taxon>Cionidae</taxon>
        <taxon>Ciona</taxon>
    </lineage>
</organism>
<feature type="transmembrane region" description="Helical" evidence="19">
    <location>
        <begin position="1066"/>
        <end position="1099"/>
    </location>
</feature>
<keyword evidence="7" id="KW-0677">Repeat</keyword>
<dbReference type="FunFam" id="1.10.287.70:FF:000007">
    <property type="entry name" value="Voltage-dependent L-type calcium channel subunit alpha"/>
    <property type="match status" value="1"/>
</dbReference>
<comment type="function">
    <text evidence="16">Voltage-sensitive calcium channels (VSCC) mediate the entry of calcium ions into excitable cells and are also involved in a variety of calcium-dependent processes, including muscle contraction, hormone or neurotransmitter release, gene expression, cell motility, cell division and cell death.</text>
</comment>
<sequence>PFDVLILLTIFANCCALAIYVPFPGEDSNETNEKLEKVEYVFLGIFTVESFMKIIAFGLAFHPNAYLRNGWNILDFIIVIVGIVFEMADVGSTDKVRALRAFRVLRPLRLVSGVPSLQVVLNAIIRAMLPLLHIALLVIFVIVIYAVVGLELFKGKLHKTCYFNETGMTNIIANDDPQPCAPLGYAGRHCPEDTVCKDGWVGPAHGIINFDTFYFSFITVFQCITMEGWTEVLYYTNNAMGSYLPWIYFVSLIIVGSFFVMNLILGVLSGEFSKEREKANARGEFQKLREKQQLDEDVRGYMEWITQAEDIDPVNEDDDIDEKREFSPWTKYNLLLYVLADLLPDFKAKRDISLCHYCCKNNKLLDSFHGQSPQEHWKCRLMVKSQTFYWLVIVLVFLNTLSLATEHYQQPDWLTTVQDISNKVLLGIFTIEMLLKMYALGMQVYFVSLFNRFDCFAYIMPANIFNTVYCGIKFPFMWEFTIITSFYQFVLCIRYWSSLSNLVASLLNSIRSIAGLLLLLFLFIVIFSLGMQLFGGRFNSIAEGDTKIRSNFDTFLQALLTVFQILTGEDWNVVMYYGIRAYGGASSIGLITSIYFIILFVCGNYILLNVFLAIAVDNLADAESLNVAQKEKEEEQKRKKTLRLKKLRLVVCSTFWVSHRKTASLHLTHSKTVSLHLYTAQETTMGCQNSYTVKYPNVLFKWFIHIMKKLKCYIKTNDRTTKIVPRVKNTLYQNKINALIIRTTITHSGNPTMGCGNPKHISPPSGKTTISLLTHHWNPQELIQEEGDSKCGYGGGRRRVERLPGEEYDETEDGIGLQNIRDSSLQADDLNHEISNKLLKHFSPRLHTTFRRIEVTEASETNSDRHLPEEGDSDAEPELPSGPRPRRMSELNLKQKKSPMPVATSFFVFSHTNPRRNKNPNSNNPPPRVLSSVSYRFRCWCYFIANNNIFNNGIFVCIMLSSVALACEDPIDSKADLNEVLKYFDYVFTGIFTAEIILKMVAYGVILHKGSFCRSLFNLLDLLVVAVSLISILGNSDGFSVVKILRVLRVLRPLRAINRAKGLKHVVQCVIVAISTIGNIFVITTLLQFMFACIGVQLFKGRLYSCTDESKSTREECKGDFYTIPNDGIGQPRIKQREWVNNDFNYDNVLNAMLTLFVVATFEGWPALLYKSIDSWKEGMGPKYDARPAVALFYFIYIIVIAFFMMNIFVGFVIVTFQEQGEQEYKNCELDKNQRQCVEYALKAKPTRRYIPKNPWQYKAWFVVNSTYFEYFMLVLILLNTVCLAVQHYQQDENLTRILNYMNFVFTTLFTIEMIFKLIAFKPRGYISDPWNIFDFLVVIGSIVDILLSKIDTSFSINFFRLFRVLRLVKLLSRGEGIRTLLWTFIKSFQALPYVALLIVLLFFIYAVIGMQVFGKVKTIDGEQINRNNNFQTFIQSVLLLFRCATGESWQEVMLAAASGKECDDRSDWNGTGTATPEDKFTCGSDFSYTYFLTFYMLCAFLIINLFVAVIMDNFDYLTRDWSILGPHHLDEFKTVWSEYDPEAKGRIKHLNVVKLLRRIQPPLGFGKLCPQRMACRKLVTMNMPLNSDGTVMFNATLFALIRTSLNIKTEGNIDQANEELRAVIKKIWKRTSIKLLDQIAPPAGSNDITVGKFYNATYLI</sequence>
<feature type="transmembrane region" description="Helical" evidence="19">
    <location>
        <begin position="983"/>
        <end position="1002"/>
    </location>
</feature>
<feature type="transmembrane region" description="Helical" evidence="19">
    <location>
        <begin position="1489"/>
        <end position="1512"/>
    </location>
</feature>
<dbReference type="FunFam" id="1.10.287.70:FF:000107">
    <property type="entry name" value="Voltage-dependent L-type calcium channel subunit alpha"/>
    <property type="match status" value="1"/>
</dbReference>
<dbReference type="FunFam" id="1.10.287.70:FF:000009">
    <property type="entry name" value="Voltage-dependent L-type calcium channel subunit alpha"/>
    <property type="match status" value="1"/>
</dbReference>
<feature type="binding site" evidence="15">
    <location>
        <position position="569"/>
    </location>
    <ligand>
        <name>Ca(2+)</name>
        <dbReference type="ChEBI" id="CHEBI:29108"/>
    </ligand>
</feature>
<feature type="transmembrane region" description="Helical" evidence="19">
    <location>
        <begin position="1268"/>
        <end position="1286"/>
    </location>
</feature>
<keyword evidence="5 19" id="KW-0812">Transmembrane</keyword>
<evidence type="ECO:0000259" key="22">
    <source>
        <dbReference type="Pfam" id="PF16905"/>
    </source>
</evidence>
<dbReference type="Ensembl" id="ENSCSAVT00000008544.1">
    <property type="protein sequence ID" value="ENSCSAVP00000008435.1"/>
    <property type="gene ID" value="ENSCSAVG00000005006.1"/>
</dbReference>
<feature type="transmembrane region" description="Helical" evidence="19">
    <location>
        <begin position="246"/>
        <end position="268"/>
    </location>
</feature>
<feature type="domain" description="Voltage-dependent calcium channel alpha-1 subunit IQ" evidence="21">
    <location>
        <begin position="1595"/>
        <end position="1661"/>
    </location>
</feature>
<feature type="transmembrane region" description="Helical" evidence="19">
    <location>
        <begin position="1381"/>
        <end position="1409"/>
    </location>
</feature>
<reference evidence="23" key="3">
    <citation type="submission" date="2025-09" db="UniProtKB">
        <authorList>
            <consortium name="Ensembl"/>
        </authorList>
    </citation>
    <scope>IDENTIFICATION</scope>
</reference>
<evidence type="ECO:0000256" key="12">
    <source>
        <dbReference type="ARBA" id="ARBA00023136"/>
    </source>
</evidence>
<feature type="transmembrane region" description="Helical" evidence="19">
    <location>
        <begin position="71"/>
        <end position="88"/>
    </location>
</feature>
<name>H2YSX5_CIOSA</name>
<protein>
    <recommendedName>
        <fullName evidence="16">Voltage-dependent L-type calcium channel subunit alpha</fullName>
    </recommendedName>
</protein>
<feature type="domain" description="Ion transport" evidence="20">
    <location>
        <begin position="2"/>
        <end position="279"/>
    </location>
</feature>
<comment type="subcellular location">
    <subcellularLocation>
        <location evidence="1 16">Membrane</location>
        <topology evidence="1 16">Multi-pass membrane protein</topology>
    </subcellularLocation>
</comment>
<feature type="transmembrane region" description="Helical" evidence="19">
    <location>
        <begin position="1333"/>
        <end position="1360"/>
    </location>
</feature>
<feature type="transmembrane region" description="Helical" evidence="19">
    <location>
        <begin position="949"/>
        <end position="971"/>
    </location>
</feature>
<keyword evidence="14" id="KW-0407">Ion channel</keyword>
<dbReference type="PRINTS" id="PR00167">
    <property type="entry name" value="CACHANNEL"/>
</dbReference>
<evidence type="ECO:0000259" key="20">
    <source>
        <dbReference type="Pfam" id="PF00520"/>
    </source>
</evidence>
<dbReference type="PRINTS" id="PR01630">
    <property type="entry name" value="LVDCCALPHA1"/>
</dbReference>
<dbReference type="GO" id="GO:0046872">
    <property type="term" value="F:metal ion binding"/>
    <property type="evidence" value="ECO:0007669"/>
    <property type="project" value="UniProtKB-KW"/>
</dbReference>